<comment type="function">
    <text evidence="1">Catalyzes the reversible oxidation of 3-phospho-D-glycerate to 3-phosphonooxypyruvate, the first step of the phosphorylated L-serine biosynthesis pathway. Also catalyzes the reversible oxidation of 2-hydroxyglutarate to 2-oxoglutarate.</text>
</comment>
<evidence type="ECO:0000256" key="3">
    <source>
        <dbReference type="ARBA" id="ARBA00005854"/>
    </source>
</evidence>
<comment type="pathway">
    <text evidence="2">Amino-acid biosynthesis; L-serine biosynthesis; L-serine from 3-phospho-D-glycerate: step 1/3.</text>
</comment>
<dbReference type="Pfam" id="PF00389">
    <property type="entry name" value="2-Hacid_dh"/>
    <property type="match status" value="1"/>
</dbReference>
<comment type="catalytic activity">
    <reaction evidence="12">
        <text>(R)-2-hydroxyglutarate + NAD(+) = 2-oxoglutarate + NADH + H(+)</text>
        <dbReference type="Rhea" id="RHEA:49612"/>
        <dbReference type="ChEBI" id="CHEBI:15378"/>
        <dbReference type="ChEBI" id="CHEBI:15801"/>
        <dbReference type="ChEBI" id="CHEBI:16810"/>
        <dbReference type="ChEBI" id="CHEBI:57540"/>
        <dbReference type="ChEBI" id="CHEBI:57945"/>
        <dbReference type="EC" id="1.1.1.399"/>
    </reaction>
</comment>
<evidence type="ECO:0000256" key="10">
    <source>
        <dbReference type="ARBA" id="ARBA00023299"/>
    </source>
</evidence>
<dbReference type="PROSITE" id="PS00671">
    <property type="entry name" value="D_2_HYDROXYACID_DH_3"/>
    <property type="match status" value="1"/>
</dbReference>
<dbReference type="AlphaFoldDB" id="A0A177ANG0"/>
<evidence type="ECO:0000256" key="1">
    <source>
        <dbReference type="ARBA" id="ARBA00003800"/>
    </source>
</evidence>
<dbReference type="GO" id="GO:0061759">
    <property type="term" value="F:2-oxoglutarate reductase activity"/>
    <property type="evidence" value="ECO:0007669"/>
    <property type="project" value="UniProtKB-ARBA"/>
</dbReference>
<dbReference type="SUPFAM" id="SSF52283">
    <property type="entry name" value="Formate/glycerate dehydrogenase catalytic domain-like"/>
    <property type="match status" value="1"/>
</dbReference>
<dbReference type="InterPro" id="IPR006139">
    <property type="entry name" value="D-isomer_2_OHA_DH_cat_dom"/>
</dbReference>
<dbReference type="EC" id="1.1.1.399" evidence="4"/>
<dbReference type="InterPro" id="IPR050857">
    <property type="entry name" value="D-2-hydroxyacid_DH"/>
</dbReference>
<feature type="region of interest" description="Disordered" evidence="15">
    <location>
        <begin position="26"/>
        <end position="46"/>
    </location>
</feature>
<evidence type="ECO:0000313" key="17">
    <source>
        <dbReference type="EMBL" id="OAF63370.2"/>
    </source>
</evidence>
<keyword evidence="10" id="KW-0718">Serine biosynthesis</keyword>
<evidence type="ECO:0000259" key="16">
    <source>
        <dbReference type="PROSITE" id="PS51671"/>
    </source>
</evidence>
<dbReference type="FunFam" id="3.40.50.720:FF:000041">
    <property type="entry name" value="D-3-phosphoglycerate dehydrogenase"/>
    <property type="match status" value="1"/>
</dbReference>
<comment type="similarity">
    <text evidence="3 14">Belongs to the D-isomer specific 2-hydroxyacid dehydrogenase family.</text>
</comment>
<evidence type="ECO:0000256" key="15">
    <source>
        <dbReference type="SAM" id="MobiDB-lite"/>
    </source>
</evidence>
<evidence type="ECO:0000256" key="13">
    <source>
        <dbReference type="ARBA" id="ARBA00048731"/>
    </source>
</evidence>
<dbReference type="GO" id="GO:0004617">
    <property type="term" value="F:phosphoglycerate dehydrogenase activity"/>
    <property type="evidence" value="ECO:0007669"/>
    <property type="project" value="UniProtKB-EC"/>
</dbReference>
<keyword evidence="9" id="KW-0520">NAD</keyword>
<dbReference type="InterPro" id="IPR029753">
    <property type="entry name" value="D-isomer_DH_CS"/>
</dbReference>
<dbReference type="InterPro" id="IPR029752">
    <property type="entry name" value="D-isomer_DH_CS1"/>
</dbReference>
<dbReference type="NCBIfam" id="NF008759">
    <property type="entry name" value="PRK11790.1"/>
    <property type="match status" value="1"/>
</dbReference>
<evidence type="ECO:0000256" key="6">
    <source>
        <dbReference type="ARBA" id="ARBA00022553"/>
    </source>
</evidence>
<evidence type="ECO:0000256" key="11">
    <source>
        <dbReference type="ARBA" id="ARBA00030455"/>
    </source>
</evidence>
<dbReference type="VEuPathDB" id="FungiDB:GMDG_00705"/>
<feature type="compositionally biased region" description="Low complexity" evidence="15">
    <location>
        <begin position="26"/>
        <end position="40"/>
    </location>
</feature>
<evidence type="ECO:0000256" key="9">
    <source>
        <dbReference type="ARBA" id="ARBA00023027"/>
    </source>
</evidence>
<dbReference type="InterPro" id="IPR036291">
    <property type="entry name" value="NAD(P)-bd_dom_sf"/>
</dbReference>
<keyword evidence="8 14" id="KW-0560">Oxidoreductase</keyword>
<dbReference type="eggNOG" id="KOG0068">
    <property type="taxonomic scope" value="Eukaryota"/>
</dbReference>
<dbReference type="InterPro" id="IPR045865">
    <property type="entry name" value="ACT-like_dom_sf"/>
</dbReference>
<evidence type="ECO:0000256" key="14">
    <source>
        <dbReference type="RuleBase" id="RU003719"/>
    </source>
</evidence>
<dbReference type="EC" id="1.1.1.95" evidence="5"/>
<evidence type="ECO:0000256" key="8">
    <source>
        <dbReference type="ARBA" id="ARBA00023002"/>
    </source>
</evidence>
<dbReference type="PANTHER" id="PTHR42789">
    <property type="entry name" value="D-ISOMER SPECIFIC 2-HYDROXYACID DEHYDROGENASE FAMILY PROTEIN (AFU_ORTHOLOGUE AFUA_6G10090)"/>
    <property type="match status" value="1"/>
</dbReference>
<keyword evidence="6" id="KW-0597">Phosphoprotein</keyword>
<gene>
    <name evidence="17" type="primary">SER33</name>
    <name evidence="17" type="ORF">VC83_00556</name>
</gene>
<dbReference type="CDD" id="cd12176">
    <property type="entry name" value="PGDH_3"/>
    <property type="match status" value="1"/>
</dbReference>
<dbReference type="Pfam" id="PF02826">
    <property type="entry name" value="2-Hacid_dh_C"/>
    <property type="match status" value="1"/>
</dbReference>
<dbReference type="SUPFAM" id="SSF51735">
    <property type="entry name" value="NAD(P)-binding Rossmann-fold domains"/>
    <property type="match status" value="1"/>
</dbReference>
<dbReference type="InterPro" id="IPR002912">
    <property type="entry name" value="ACT_dom"/>
</dbReference>
<evidence type="ECO:0000256" key="4">
    <source>
        <dbReference type="ARBA" id="ARBA00013001"/>
    </source>
</evidence>
<dbReference type="PROSITE" id="PS51671">
    <property type="entry name" value="ACT"/>
    <property type="match status" value="1"/>
</dbReference>
<dbReference type="PROSITE" id="PS00065">
    <property type="entry name" value="D_2_HYDROXYACID_DH_1"/>
    <property type="match status" value="1"/>
</dbReference>
<accession>A0A177ANG0</accession>
<protein>
    <recommendedName>
        <fullName evidence="11">2-oxoglutarate reductase</fullName>
        <ecNumber evidence="4">1.1.1.399</ecNumber>
        <ecNumber evidence="5">1.1.1.95</ecNumber>
    </recommendedName>
</protein>
<sequence length="473" mass="51178">MATPALNIVAPSDKLNMSITASHSVSTSPSATFHSPSSSFGGPQATRAAASAAKPLKPFDTQDVKILLLENVNETGIAILESQGYQVEAIKTSLPEDQLIEKIRNVHVIGIRSKTKLTEAVLREAKNLIVIGCFCIGTNQVDLEYAARHGIAVFNSPFANSRSVAELVIGEIISLARQLGDRSNELHNGTWNKVSNKCWEIRGKTLGIIGYGHIGSQLSVLAEAMGMSVIYYDVLSLMGMGTAKQVPTLNALLEQADFVTCHVPELPETTNLISVRQFEKMKTGSYLINASRGSVIDIPALINAMRNGKVAGAALDVYPTEPAANGDYFINNLNSWTEDLRSLKNIILTPHIGGSTEEAQRAIGVEVADALVRYVNQGVTLGAVNVPEVNLRSLTLDEPNHARVIYIHHNVPGVLRKVNAILGDHNVDKQISDNKGDVAYLMADISNVNLNDIKEISDALESLQSRILTRILY</sequence>
<dbReference type="Proteomes" id="UP000077154">
    <property type="component" value="Unassembled WGS sequence"/>
</dbReference>
<dbReference type="SUPFAM" id="SSF55021">
    <property type="entry name" value="ACT-like"/>
    <property type="match status" value="1"/>
</dbReference>
<name>A0A177ANG0_9PEZI</name>
<dbReference type="Gene3D" id="3.40.50.720">
    <property type="entry name" value="NAD(P)-binding Rossmann-like Domain"/>
    <property type="match status" value="2"/>
</dbReference>
<evidence type="ECO:0000256" key="7">
    <source>
        <dbReference type="ARBA" id="ARBA00022605"/>
    </source>
</evidence>
<dbReference type="GeneID" id="36283651"/>
<dbReference type="GO" id="GO:0006564">
    <property type="term" value="P:L-serine biosynthetic process"/>
    <property type="evidence" value="ECO:0007669"/>
    <property type="project" value="UniProtKB-KW"/>
</dbReference>
<evidence type="ECO:0000256" key="12">
    <source>
        <dbReference type="ARBA" id="ARBA00048126"/>
    </source>
</evidence>
<dbReference type="PANTHER" id="PTHR42789:SF1">
    <property type="entry name" value="D-ISOMER SPECIFIC 2-HYDROXYACID DEHYDROGENASE FAMILY PROTEIN (AFU_ORTHOLOGUE AFUA_6G10090)"/>
    <property type="match status" value="1"/>
</dbReference>
<evidence type="ECO:0000256" key="2">
    <source>
        <dbReference type="ARBA" id="ARBA00005216"/>
    </source>
</evidence>
<dbReference type="GO" id="GO:0051287">
    <property type="term" value="F:NAD binding"/>
    <property type="evidence" value="ECO:0007669"/>
    <property type="project" value="InterPro"/>
</dbReference>
<dbReference type="RefSeq" id="XP_024328639.1">
    <property type="nucleotide sequence ID" value="XM_024464247.1"/>
</dbReference>
<dbReference type="UniPathway" id="UPA00135">
    <property type="reaction ID" value="UER00196"/>
</dbReference>
<dbReference type="Gene3D" id="3.30.70.260">
    <property type="match status" value="1"/>
</dbReference>
<dbReference type="FunFam" id="3.30.70.260:FF:000036">
    <property type="entry name" value="D-3-phosphoglycerate dehydrogenase"/>
    <property type="match status" value="1"/>
</dbReference>
<comment type="catalytic activity">
    <reaction evidence="13">
        <text>(2R)-3-phosphoglycerate + NAD(+) = 3-phosphooxypyruvate + NADH + H(+)</text>
        <dbReference type="Rhea" id="RHEA:12641"/>
        <dbReference type="ChEBI" id="CHEBI:15378"/>
        <dbReference type="ChEBI" id="CHEBI:18110"/>
        <dbReference type="ChEBI" id="CHEBI:57540"/>
        <dbReference type="ChEBI" id="CHEBI:57945"/>
        <dbReference type="ChEBI" id="CHEBI:58272"/>
        <dbReference type="EC" id="1.1.1.95"/>
    </reaction>
</comment>
<evidence type="ECO:0000256" key="5">
    <source>
        <dbReference type="ARBA" id="ARBA00013143"/>
    </source>
</evidence>
<dbReference type="InterPro" id="IPR006140">
    <property type="entry name" value="D-isomer_DH_NAD-bd"/>
</dbReference>
<dbReference type="EMBL" id="KV441386">
    <property type="protein sequence ID" value="OAF63370.2"/>
    <property type="molecule type" value="Genomic_DNA"/>
</dbReference>
<feature type="domain" description="ACT" evidence="16">
    <location>
        <begin position="403"/>
        <end position="473"/>
    </location>
</feature>
<reference evidence="17" key="1">
    <citation type="submission" date="2016-03" db="EMBL/GenBank/DDBJ databases">
        <title>Updated assembly of Pseudogymnoascus destructans, the fungus causing white-nose syndrome of bats.</title>
        <authorList>
            <person name="Palmer J.M."/>
            <person name="Drees K.P."/>
            <person name="Foster J.T."/>
            <person name="Lindner D.L."/>
        </authorList>
    </citation>
    <scope>NUCLEOTIDE SEQUENCE [LARGE SCALE GENOMIC DNA]</scope>
    <source>
        <strain evidence="17">20631-21</strain>
    </source>
</reference>
<organism evidence="17">
    <name type="scientific">Pseudogymnoascus destructans</name>
    <dbReference type="NCBI Taxonomy" id="655981"/>
    <lineage>
        <taxon>Eukaryota</taxon>
        <taxon>Fungi</taxon>
        <taxon>Dikarya</taxon>
        <taxon>Ascomycota</taxon>
        <taxon>Pezizomycotina</taxon>
        <taxon>Leotiomycetes</taxon>
        <taxon>Thelebolales</taxon>
        <taxon>Thelebolaceae</taxon>
        <taxon>Pseudogymnoascus</taxon>
    </lineage>
</organism>
<dbReference type="OrthoDB" id="1621027at2759"/>
<keyword evidence="7" id="KW-0028">Amino-acid biosynthesis</keyword>
<proteinExistence type="inferred from homology"/>